<dbReference type="PROSITE" id="PS00086">
    <property type="entry name" value="CYTOCHROME_P450"/>
    <property type="match status" value="1"/>
</dbReference>
<reference evidence="3 4" key="1">
    <citation type="submission" date="2021-06" db="EMBL/GenBank/DDBJ databases">
        <authorList>
            <person name="Pan X."/>
        </authorList>
    </citation>
    <scope>NUCLEOTIDE SEQUENCE [LARGE SCALE GENOMIC DNA]</scope>
    <source>
        <strain evidence="3 4">4503</strain>
    </source>
</reference>
<comment type="similarity">
    <text evidence="1 2">Belongs to the cytochrome P450 family.</text>
</comment>
<keyword evidence="2" id="KW-0408">Iron</keyword>
<keyword evidence="2" id="KW-0503">Monooxygenase</keyword>
<dbReference type="RefSeq" id="WP_216342886.1">
    <property type="nucleotide sequence ID" value="NZ_JAHLEM010000177.1"/>
</dbReference>
<protein>
    <submittedName>
        <fullName evidence="3">Cytochrome P450</fullName>
    </submittedName>
</protein>
<dbReference type="EMBL" id="JAHLEM010000177">
    <property type="protein sequence ID" value="MBU3865823.1"/>
    <property type="molecule type" value="Genomic_DNA"/>
</dbReference>
<dbReference type="Proteomes" id="UP000720508">
    <property type="component" value="Unassembled WGS sequence"/>
</dbReference>
<gene>
    <name evidence="3" type="ORF">KN815_17615</name>
</gene>
<name>A0ABS6CFW4_9ACTN</name>
<comment type="caution">
    <text evidence="3">The sequence shown here is derived from an EMBL/GenBank/DDBJ whole genome shotgun (WGS) entry which is preliminary data.</text>
</comment>
<proteinExistence type="inferred from homology"/>
<evidence type="ECO:0000256" key="2">
    <source>
        <dbReference type="RuleBase" id="RU000461"/>
    </source>
</evidence>
<sequence length="410" mass="45350">MTGMDTPDEHQAEIAEFPMRRAAGCPFDPPPGLRAMQRQGPLTKVRLWNGSTPWLVTRQADQRALLRDRRLSADFTKPGYPSPIPIDKDATFIASFPLMDDPEHARLRRMVQGPFAVKRVEAMRPAVQRIVDEAIDTMLAGPNPVDLVTAFALPVPSLVICELLGVPYDDHAFFETNSAVMIRQDVTPEERAGASERLLEYLRVLLRAKTADPANDLLSALAAQVEAGELSSEEAVQMSVLVLSGGHETTANMIALGTVALLQHPDQLALLRDTDDPELIASAVEELLRYLNISHTGMRRAVLADVEVAGQVIRAGEGVIMANDIGSRDPDAFSGDPERLDLRRDARRHLAFSFGVHQCLGQTLARMELQVIYRALYRRIPTLKLATELEKIPFKHDGIVYGVYELPVAW</sequence>
<evidence type="ECO:0000313" key="3">
    <source>
        <dbReference type="EMBL" id="MBU3865823.1"/>
    </source>
</evidence>
<dbReference type="Pfam" id="PF00067">
    <property type="entry name" value="p450"/>
    <property type="match status" value="1"/>
</dbReference>
<evidence type="ECO:0000256" key="1">
    <source>
        <dbReference type="ARBA" id="ARBA00010617"/>
    </source>
</evidence>
<dbReference type="PANTHER" id="PTHR46696:SF1">
    <property type="entry name" value="CYTOCHROME P450 YJIB-RELATED"/>
    <property type="match status" value="1"/>
</dbReference>
<dbReference type="InterPro" id="IPR017972">
    <property type="entry name" value="Cyt_P450_CS"/>
</dbReference>
<accession>A0ABS6CFW4</accession>
<organism evidence="3 4">
    <name type="scientific">Streptomyces niphimycinicus</name>
    <dbReference type="NCBI Taxonomy" id="2842201"/>
    <lineage>
        <taxon>Bacteria</taxon>
        <taxon>Bacillati</taxon>
        <taxon>Actinomycetota</taxon>
        <taxon>Actinomycetes</taxon>
        <taxon>Kitasatosporales</taxon>
        <taxon>Streptomycetaceae</taxon>
        <taxon>Streptomyces</taxon>
    </lineage>
</organism>
<keyword evidence="2" id="KW-0479">Metal-binding</keyword>
<keyword evidence="2" id="KW-0560">Oxidoreductase</keyword>
<dbReference type="CDD" id="cd11030">
    <property type="entry name" value="CYP105-like"/>
    <property type="match status" value="1"/>
</dbReference>
<keyword evidence="2" id="KW-0349">Heme</keyword>
<keyword evidence="4" id="KW-1185">Reference proteome</keyword>
<dbReference type="InterPro" id="IPR001128">
    <property type="entry name" value="Cyt_P450"/>
</dbReference>
<evidence type="ECO:0000313" key="4">
    <source>
        <dbReference type="Proteomes" id="UP000720508"/>
    </source>
</evidence>
<dbReference type="PANTHER" id="PTHR46696">
    <property type="entry name" value="P450, PUTATIVE (EUROFUNG)-RELATED"/>
    <property type="match status" value="1"/>
</dbReference>